<dbReference type="RefSeq" id="WP_091686561.1">
    <property type="nucleotide sequence ID" value="NZ_BAABFM010000024.1"/>
</dbReference>
<accession>A0A1I5FN50</accession>
<dbReference type="InterPro" id="IPR000182">
    <property type="entry name" value="GNAT_dom"/>
</dbReference>
<dbReference type="PROSITE" id="PS51186">
    <property type="entry name" value="GNAT"/>
    <property type="match status" value="1"/>
</dbReference>
<reference evidence="2 3" key="1">
    <citation type="submission" date="2016-10" db="EMBL/GenBank/DDBJ databases">
        <authorList>
            <person name="de Groot N.N."/>
        </authorList>
    </citation>
    <scope>NUCLEOTIDE SEQUENCE [LARGE SCALE GENOMIC DNA]</scope>
    <source>
        <strain evidence="2 3">DSM 1283</strain>
    </source>
</reference>
<keyword evidence="2" id="KW-0808">Transferase</keyword>
<evidence type="ECO:0000313" key="3">
    <source>
        <dbReference type="Proteomes" id="UP000198806"/>
    </source>
</evidence>
<dbReference type="Gene3D" id="3.40.630.30">
    <property type="match status" value="1"/>
</dbReference>
<evidence type="ECO:0000259" key="1">
    <source>
        <dbReference type="PROSITE" id="PS51186"/>
    </source>
</evidence>
<dbReference type="OrthoDB" id="9795206at2"/>
<dbReference type="EMBL" id="FOWD01000015">
    <property type="protein sequence ID" value="SFO25152.1"/>
    <property type="molecule type" value="Genomic_DNA"/>
</dbReference>
<dbReference type="InterPro" id="IPR016181">
    <property type="entry name" value="Acyl_CoA_acyltransferase"/>
</dbReference>
<gene>
    <name evidence="2" type="ORF">SAMN04489757_11514</name>
</gene>
<dbReference type="Proteomes" id="UP000198806">
    <property type="component" value="Unassembled WGS sequence"/>
</dbReference>
<dbReference type="STRING" id="1527.SAMN04489757_11514"/>
<proteinExistence type="predicted"/>
<dbReference type="PANTHER" id="PTHR43415">
    <property type="entry name" value="SPERMIDINE N(1)-ACETYLTRANSFERASE"/>
    <property type="match status" value="1"/>
</dbReference>
<keyword evidence="3" id="KW-1185">Reference proteome</keyword>
<dbReference type="SUPFAM" id="SSF55729">
    <property type="entry name" value="Acyl-CoA N-acyltransferases (Nat)"/>
    <property type="match status" value="1"/>
</dbReference>
<protein>
    <submittedName>
        <fullName evidence="2">Protein N-acetyltransferase, RimJ/RimL family</fullName>
    </submittedName>
</protein>
<name>A0A1I5FN50_9FIRM</name>
<feature type="domain" description="N-acetyltransferase" evidence="1">
    <location>
        <begin position="8"/>
        <end position="174"/>
    </location>
</feature>
<dbReference type="Pfam" id="PF13302">
    <property type="entry name" value="Acetyltransf_3"/>
    <property type="match status" value="1"/>
</dbReference>
<organism evidence="2 3">
    <name type="scientific">Anaerocolumna aminovalerica</name>
    <dbReference type="NCBI Taxonomy" id="1527"/>
    <lineage>
        <taxon>Bacteria</taxon>
        <taxon>Bacillati</taxon>
        <taxon>Bacillota</taxon>
        <taxon>Clostridia</taxon>
        <taxon>Lachnospirales</taxon>
        <taxon>Lachnospiraceae</taxon>
        <taxon>Anaerocolumna</taxon>
    </lineage>
</organism>
<dbReference type="PANTHER" id="PTHR43415:SF3">
    <property type="entry name" value="GNAT-FAMILY ACETYLTRANSFERASE"/>
    <property type="match status" value="1"/>
</dbReference>
<evidence type="ECO:0000313" key="2">
    <source>
        <dbReference type="EMBL" id="SFO25152.1"/>
    </source>
</evidence>
<dbReference type="GO" id="GO:0016747">
    <property type="term" value="F:acyltransferase activity, transferring groups other than amino-acyl groups"/>
    <property type="evidence" value="ECO:0007669"/>
    <property type="project" value="InterPro"/>
</dbReference>
<dbReference type="AlphaFoldDB" id="A0A1I5FN50"/>
<sequence>MQINKENLTIRSARVEDAKVLTDWWNDGNIMAHAGYPKGLNQSIEETIAQIKENEIRLSQRCIIEVNGIRIGELSYGIGDGFAEIGIKICDTSYQNCGIGTKLLNMLIEFLFTDEAINTKVKIEKIILDTNLKNKRAQHVYEKIGFTKLRVNKDAWENQVGEMQSSVDYEMTREQFQKLQSVKFGGSQ</sequence>